<dbReference type="Proteomes" id="UP000183047">
    <property type="component" value="Unassembled WGS sequence"/>
</dbReference>
<gene>
    <name evidence="2" type="ORF">SAMN02910451_02466</name>
</gene>
<sequence length="478" mass="53594">MLLRTKGYLTVFLSLTITMIMSLILALYSGARIGAVKMKTECVADIAMNSVLAEYSRELYRQYGLLMVDTSYGTGSHSITNTEEHLRKYAQKNFEPSTAGRLTGTSTLMKAYCKDARITGSSFATDNDGAVLNRQILSYMAAEPVGGMMTDVDENIRKLRSAELDTTNVDEMAYENQDEIDSLELPTIINEEGEEEEVSLGNPADAVNSQRGIGVLSLAAGGIDISRAAADLSNYASYRSKNKGTGLRDYEEISASEKLLIDEYLYEKCGRYGGELDKSLLKYQLEYLIFGQNSDYRNLEKMAQTLFFWREASNWMYMLGCSAKQNEADAVASALTAVALAPEFKDPVKWSIIFAWVFAESVSDVNILLEGGRVPLFKSDSTWQLGLAEMLLFRRNIGRKDCGEGLCYKDYLKMKLGMTDLKEKTQRLMDIIEMDIRRTDGNREFKVDHCLDVFCGELVVGTSFGYEVKIERVYGYEE</sequence>
<protein>
    <submittedName>
        <fullName evidence="2">Uncharacterized protein</fullName>
    </submittedName>
</protein>
<keyword evidence="3" id="KW-1185">Reference proteome</keyword>
<dbReference type="EMBL" id="FMUR01000015">
    <property type="protein sequence ID" value="SCY40102.1"/>
    <property type="molecule type" value="Genomic_DNA"/>
</dbReference>
<keyword evidence="1" id="KW-0812">Transmembrane</keyword>
<keyword evidence="1" id="KW-0472">Membrane</keyword>
<dbReference type="AlphaFoldDB" id="A0A1G5FL91"/>
<name>A0A1G5FL91_9FIRM</name>
<accession>A0A1G5FL91</accession>
<dbReference type="Pfam" id="PF18960">
    <property type="entry name" value="DUF5702"/>
    <property type="match status" value="1"/>
</dbReference>
<reference evidence="3" key="1">
    <citation type="submission" date="2016-10" db="EMBL/GenBank/DDBJ databases">
        <authorList>
            <person name="Varghese N."/>
            <person name="Submissions S."/>
        </authorList>
    </citation>
    <scope>NUCLEOTIDE SEQUENCE [LARGE SCALE GENOMIC DNA]</scope>
    <source>
        <strain evidence="3">XBD2006</strain>
    </source>
</reference>
<feature type="transmembrane region" description="Helical" evidence="1">
    <location>
        <begin position="7"/>
        <end position="28"/>
    </location>
</feature>
<organism evidence="2 3">
    <name type="scientific">Butyrivibrio hungatei</name>
    <dbReference type="NCBI Taxonomy" id="185008"/>
    <lineage>
        <taxon>Bacteria</taxon>
        <taxon>Bacillati</taxon>
        <taxon>Bacillota</taxon>
        <taxon>Clostridia</taxon>
        <taxon>Lachnospirales</taxon>
        <taxon>Lachnospiraceae</taxon>
        <taxon>Butyrivibrio</taxon>
    </lineage>
</organism>
<evidence type="ECO:0000313" key="3">
    <source>
        <dbReference type="Proteomes" id="UP000183047"/>
    </source>
</evidence>
<dbReference type="OrthoDB" id="5135382at2"/>
<dbReference type="InterPro" id="IPR043756">
    <property type="entry name" value="DUF5702"/>
</dbReference>
<dbReference type="RefSeq" id="WP_143002137.1">
    <property type="nucleotide sequence ID" value="NZ_FMUR01000015.1"/>
</dbReference>
<evidence type="ECO:0000313" key="2">
    <source>
        <dbReference type="EMBL" id="SCY40102.1"/>
    </source>
</evidence>
<evidence type="ECO:0000256" key="1">
    <source>
        <dbReference type="SAM" id="Phobius"/>
    </source>
</evidence>
<keyword evidence="1" id="KW-1133">Transmembrane helix</keyword>
<proteinExistence type="predicted"/>